<dbReference type="RefSeq" id="WP_198046866.1">
    <property type="nucleotide sequence ID" value="NZ_OFSP01000078.1"/>
</dbReference>
<dbReference type="PIRSF" id="PIRSF017082">
    <property type="entry name" value="YflP"/>
    <property type="match status" value="1"/>
</dbReference>
<name>A0A375CQK4_9BURK</name>
<dbReference type="PANTHER" id="PTHR42928">
    <property type="entry name" value="TRICARBOXYLATE-BINDING PROTEIN"/>
    <property type="match status" value="1"/>
</dbReference>
<feature type="signal peptide" evidence="2">
    <location>
        <begin position="1"/>
        <end position="24"/>
    </location>
</feature>
<evidence type="ECO:0000313" key="4">
    <source>
        <dbReference type="Proteomes" id="UP000256297"/>
    </source>
</evidence>
<proteinExistence type="inferred from homology"/>
<evidence type="ECO:0000256" key="1">
    <source>
        <dbReference type="ARBA" id="ARBA00006987"/>
    </source>
</evidence>
<organism evidence="3 4">
    <name type="scientific">Cupriavidus taiwanensis</name>
    <dbReference type="NCBI Taxonomy" id="164546"/>
    <lineage>
        <taxon>Bacteria</taxon>
        <taxon>Pseudomonadati</taxon>
        <taxon>Pseudomonadota</taxon>
        <taxon>Betaproteobacteria</taxon>
        <taxon>Burkholderiales</taxon>
        <taxon>Burkholderiaceae</taxon>
        <taxon>Cupriavidus</taxon>
    </lineage>
</organism>
<dbReference type="Pfam" id="PF03401">
    <property type="entry name" value="TctC"/>
    <property type="match status" value="1"/>
</dbReference>
<dbReference type="PANTHER" id="PTHR42928:SF5">
    <property type="entry name" value="BLR1237 PROTEIN"/>
    <property type="match status" value="1"/>
</dbReference>
<comment type="similarity">
    <text evidence="1">Belongs to the UPF0065 (bug) family.</text>
</comment>
<dbReference type="Gene3D" id="3.40.190.10">
    <property type="entry name" value="Periplasmic binding protein-like II"/>
    <property type="match status" value="1"/>
</dbReference>
<feature type="chain" id="PRO_5016911360" evidence="2">
    <location>
        <begin position="25"/>
        <end position="325"/>
    </location>
</feature>
<evidence type="ECO:0000256" key="2">
    <source>
        <dbReference type="SAM" id="SignalP"/>
    </source>
</evidence>
<reference evidence="4" key="1">
    <citation type="submission" date="2018-01" db="EMBL/GenBank/DDBJ databases">
        <authorList>
            <person name="Gaut B.S."/>
            <person name="Morton B.R."/>
            <person name="Clegg M.T."/>
            <person name="Duvall M.R."/>
        </authorList>
    </citation>
    <scope>NUCLEOTIDE SEQUENCE [LARGE SCALE GENOMIC DNA]</scope>
</reference>
<gene>
    <name evidence="3" type="primary">bug</name>
    <name evidence="3" type="ORF">CBM2589_U10196</name>
</gene>
<comment type="caution">
    <text evidence="3">The sequence shown here is derived from an EMBL/GenBank/DDBJ whole genome shotgun (WGS) entry which is preliminary data.</text>
</comment>
<evidence type="ECO:0000313" key="3">
    <source>
        <dbReference type="EMBL" id="SOY77694.1"/>
    </source>
</evidence>
<sequence>MPPRRTFLLSAVLMAIAGSTPAFAADTAFPPSTIISVVPLGPGSASDTVARIVSQNLSQVWKVPVTVENKPGANGIPGTSSVVRAKGDGSTLLWIASNHIINESLYHKLPYNGLKDLRPIAQVAYAPLILCVPANSPAHNLKELIKLAKTRPGKLNYGSAGSGSTTHLATEMFKDAAGIDIAHVPYKAIGQAMTDLIAGTLDILFLSPPTAMAQIKAGKLRAIGAASKTRLEIAQDIPTLSESGLPGFEVQAILGVVAPASMPDATAERISADIVRVASMPEVRQSIIQTGLVPAPLPLKEFVGVVRKENELWSKVVKASGAQAD</sequence>
<dbReference type="EMBL" id="OFSP01000078">
    <property type="protein sequence ID" value="SOY77694.1"/>
    <property type="molecule type" value="Genomic_DNA"/>
</dbReference>
<dbReference type="InterPro" id="IPR042100">
    <property type="entry name" value="Bug_dom1"/>
</dbReference>
<dbReference type="CDD" id="cd13578">
    <property type="entry name" value="PBP2_Bug27"/>
    <property type="match status" value="1"/>
</dbReference>
<dbReference type="Gene3D" id="3.40.190.150">
    <property type="entry name" value="Bordetella uptake gene, domain 1"/>
    <property type="match status" value="1"/>
</dbReference>
<accession>A0A375CQK4</accession>
<dbReference type="Proteomes" id="UP000256297">
    <property type="component" value="Unassembled WGS sequence"/>
</dbReference>
<dbReference type="AlphaFoldDB" id="A0A375CQK4"/>
<dbReference type="SUPFAM" id="SSF53850">
    <property type="entry name" value="Periplasmic binding protein-like II"/>
    <property type="match status" value="1"/>
</dbReference>
<keyword evidence="2" id="KW-0732">Signal</keyword>
<dbReference type="InterPro" id="IPR005064">
    <property type="entry name" value="BUG"/>
</dbReference>
<protein>
    <submittedName>
        <fullName evidence="3">Secreted protein</fullName>
    </submittedName>
</protein>